<proteinExistence type="predicted"/>
<dbReference type="SMART" id="SM00849">
    <property type="entry name" value="Lactamase_B"/>
    <property type="match status" value="1"/>
</dbReference>
<feature type="compositionally biased region" description="Basic and acidic residues" evidence="1">
    <location>
        <begin position="160"/>
        <end position="169"/>
    </location>
</feature>
<organism evidence="3 4">
    <name type="scientific">Nocardiopsis sediminis</name>
    <dbReference type="NCBI Taxonomy" id="1778267"/>
    <lineage>
        <taxon>Bacteria</taxon>
        <taxon>Bacillati</taxon>
        <taxon>Actinomycetota</taxon>
        <taxon>Actinomycetes</taxon>
        <taxon>Streptosporangiales</taxon>
        <taxon>Nocardiopsidaceae</taxon>
        <taxon>Nocardiopsis</taxon>
    </lineage>
</organism>
<evidence type="ECO:0000313" key="3">
    <source>
        <dbReference type="EMBL" id="MFC3997189.1"/>
    </source>
</evidence>
<protein>
    <submittedName>
        <fullName evidence="3">MBL fold metallo-hydrolase</fullName>
    </submittedName>
</protein>
<name>A0ABV8FP77_9ACTN</name>
<dbReference type="SUPFAM" id="SSF56281">
    <property type="entry name" value="Metallo-hydrolase/oxidoreductase"/>
    <property type="match status" value="1"/>
</dbReference>
<gene>
    <name evidence="3" type="ORF">ACFOVU_14745</name>
</gene>
<evidence type="ECO:0000313" key="4">
    <source>
        <dbReference type="Proteomes" id="UP001595847"/>
    </source>
</evidence>
<feature type="compositionally biased region" description="Acidic residues" evidence="1">
    <location>
        <begin position="174"/>
        <end position="193"/>
    </location>
</feature>
<dbReference type="Proteomes" id="UP001595847">
    <property type="component" value="Unassembled WGS sequence"/>
</dbReference>
<dbReference type="Gene3D" id="3.60.15.10">
    <property type="entry name" value="Ribonuclease Z/Hydroxyacylglutathione hydrolase-like"/>
    <property type="match status" value="1"/>
</dbReference>
<dbReference type="InterPro" id="IPR001279">
    <property type="entry name" value="Metallo-B-lactamas"/>
</dbReference>
<evidence type="ECO:0000259" key="2">
    <source>
        <dbReference type="SMART" id="SM00849"/>
    </source>
</evidence>
<evidence type="ECO:0000256" key="1">
    <source>
        <dbReference type="SAM" id="MobiDB-lite"/>
    </source>
</evidence>
<feature type="region of interest" description="Disordered" evidence="1">
    <location>
        <begin position="1"/>
        <end position="209"/>
    </location>
</feature>
<dbReference type="RefSeq" id="WP_378533918.1">
    <property type="nucleotide sequence ID" value="NZ_JBHSBH010000009.1"/>
</dbReference>
<dbReference type="PANTHER" id="PTHR46233">
    <property type="entry name" value="HYDROXYACYLGLUTATHIONE HYDROLASE GLOC"/>
    <property type="match status" value="1"/>
</dbReference>
<dbReference type="InterPro" id="IPR051453">
    <property type="entry name" value="MBL_Glyoxalase_II"/>
</dbReference>
<feature type="domain" description="Metallo-beta-lactamase" evidence="2">
    <location>
        <begin position="229"/>
        <end position="395"/>
    </location>
</feature>
<feature type="compositionally biased region" description="Low complexity" evidence="1">
    <location>
        <begin position="20"/>
        <end position="29"/>
    </location>
</feature>
<dbReference type="PANTHER" id="PTHR46233:SF4">
    <property type="entry name" value="METALLO-BETA-LACTAMASE DOMAIN-CONTAINING PROTEIN"/>
    <property type="match status" value="1"/>
</dbReference>
<accession>A0ABV8FP77</accession>
<dbReference type="EMBL" id="JBHSBH010000009">
    <property type="protein sequence ID" value="MFC3997189.1"/>
    <property type="molecule type" value="Genomic_DNA"/>
</dbReference>
<dbReference type="Pfam" id="PF00753">
    <property type="entry name" value="Lactamase_B"/>
    <property type="match status" value="1"/>
</dbReference>
<feature type="compositionally biased region" description="Basic and acidic residues" evidence="1">
    <location>
        <begin position="84"/>
        <end position="133"/>
    </location>
</feature>
<sequence>MFWNRKGKKKDGGETGGSGAASSTVTTESAADEEPEAARGADDEGAEKAEKKAPAVSPADSADTTADDDAAEQKADTADEDTPEKEKPGEAESAKDEAEAEKADKDESEADKGEPGDDTAAEGKADADSKAGEGDADDGATDDADTGEAASAGDNDDADDNKSDDKADEAASADTDDDASDDDAEEDADEETAAPEPDVPGVGKVDDEGVQRVRTAGVLTVDGEEFDVVTSTWIVDADKEGVIVIDPANDAEAILEAIGDREVYLVACTNAYNTHISAAIEVAERDEAPIALHRRELRAWRRVHGAEHRPDLEIEGGGSLSAGDLEIDILPIPGTSAGSVAYYIPERGVVFTGDSLRAGELGTVGGAYIDYTRQLHSIGEVVLSLQPETRVLPDSGPETTVEAESKNFDSWVAAD</sequence>
<reference evidence="4" key="1">
    <citation type="journal article" date="2019" name="Int. J. Syst. Evol. Microbiol.">
        <title>The Global Catalogue of Microorganisms (GCM) 10K type strain sequencing project: providing services to taxonomists for standard genome sequencing and annotation.</title>
        <authorList>
            <consortium name="The Broad Institute Genomics Platform"/>
            <consortium name="The Broad Institute Genome Sequencing Center for Infectious Disease"/>
            <person name="Wu L."/>
            <person name="Ma J."/>
        </authorList>
    </citation>
    <scope>NUCLEOTIDE SEQUENCE [LARGE SCALE GENOMIC DNA]</scope>
    <source>
        <strain evidence="4">TBRC 1826</strain>
    </source>
</reference>
<feature type="compositionally biased region" description="Acidic residues" evidence="1">
    <location>
        <begin position="134"/>
        <end position="146"/>
    </location>
</feature>
<keyword evidence="4" id="KW-1185">Reference proteome</keyword>
<comment type="caution">
    <text evidence="3">The sequence shown here is derived from an EMBL/GenBank/DDBJ whole genome shotgun (WGS) entry which is preliminary data.</text>
</comment>
<feature type="compositionally biased region" description="Basic and acidic residues" evidence="1">
    <location>
        <begin position="36"/>
        <end position="53"/>
    </location>
</feature>
<dbReference type="InterPro" id="IPR036866">
    <property type="entry name" value="RibonucZ/Hydroxyglut_hydro"/>
</dbReference>